<dbReference type="OrthoDB" id="6020543at2759"/>
<keyword evidence="10" id="KW-1185">Reference proteome</keyword>
<comment type="caution">
    <text evidence="9">The sequence shown here is derived from an EMBL/GenBank/DDBJ whole genome shotgun (WGS) entry which is preliminary data.</text>
</comment>
<name>A0A8T0P8R9_PANVG</name>
<keyword evidence="3" id="KW-0732">Signal</keyword>
<reference evidence="9 10" key="1">
    <citation type="submission" date="2020-05" db="EMBL/GenBank/DDBJ databases">
        <title>WGS assembly of Panicum virgatum.</title>
        <authorList>
            <person name="Lovell J.T."/>
            <person name="Jenkins J."/>
            <person name="Shu S."/>
            <person name="Juenger T.E."/>
            <person name="Schmutz J."/>
        </authorList>
    </citation>
    <scope>NUCLEOTIDE SEQUENCE [LARGE SCALE GENOMIC DNA]</scope>
    <source>
        <strain evidence="10">cv. AP13</strain>
    </source>
</reference>
<keyword evidence="7" id="KW-0812">Transmembrane</keyword>
<dbReference type="FunFam" id="3.20.20.80:FF:000044">
    <property type="entry name" value="Chitinase III C10701-rice"/>
    <property type="match status" value="1"/>
</dbReference>
<evidence type="ECO:0000256" key="5">
    <source>
        <dbReference type="ARBA" id="ARBA00023157"/>
    </source>
</evidence>
<dbReference type="EMBL" id="CM029052">
    <property type="protein sequence ID" value="KAG2558607.1"/>
    <property type="molecule type" value="Genomic_DNA"/>
</dbReference>
<comment type="subcellular location">
    <subcellularLocation>
        <location evidence="1">Secreted</location>
    </subcellularLocation>
</comment>
<dbReference type="InterPro" id="IPR017853">
    <property type="entry name" value="GH"/>
</dbReference>
<protein>
    <recommendedName>
        <fullName evidence="8">GH18 domain-containing protein</fullName>
    </recommendedName>
</protein>
<keyword evidence="2" id="KW-0964">Secreted</keyword>
<feature type="transmembrane region" description="Helical" evidence="7">
    <location>
        <begin position="59"/>
        <end position="79"/>
    </location>
</feature>
<keyword evidence="7" id="KW-1133">Transmembrane helix</keyword>
<proteinExistence type="inferred from homology"/>
<evidence type="ECO:0000313" key="9">
    <source>
        <dbReference type="EMBL" id="KAG2558607.1"/>
    </source>
</evidence>
<evidence type="ECO:0000256" key="4">
    <source>
        <dbReference type="ARBA" id="ARBA00022821"/>
    </source>
</evidence>
<dbReference type="GO" id="GO:0050832">
    <property type="term" value="P:defense response to fungus"/>
    <property type="evidence" value="ECO:0007669"/>
    <property type="project" value="UniProtKB-ARBA"/>
</dbReference>
<dbReference type="GO" id="GO:0004568">
    <property type="term" value="F:chitinase activity"/>
    <property type="evidence" value="ECO:0007669"/>
    <property type="project" value="TreeGrafter"/>
</dbReference>
<evidence type="ECO:0000256" key="6">
    <source>
        <dbReference type="ARBA" id="ARBA00061481"/>
    </source>
</evidence>
<organism evidence="9 10">
    <name type="scientific">Panicum virgatum</name>
    <name type="common">Blackwell switchgrass</name>
    <dbReference type="NCBI Taxonomy" id="38727"/>
    <lineage>
        <taxon>Eukaryota</taxon>
        <taxon>Viridiplantae</taxon>
        <taxon>Streptophyta</taxon>
        <taxon>Embryophyta</taxon>
        <taxon>Tracheophyta</taxon>
        <taxon>Spermatophyta</taxon>
        <taxon>Magnoliopsida</taxon>
        <taxon>Liliopsida</taxon>
        <taxon>Poales</taxon>
        <taxon>Poaceae</taxon>
        <taxon>PACMAD clade</taxon>
        <taxon>Panicoideae</taxon>
        <taxon>Panicodae</taxon>
        <taxon>Paniceae</taxon>
        <taxon>Panicinae</taxon>
        <taxon>Panicum</taxon>
        <taxon>Panicum sect. Hiantes</taxon>
    </lineage>
</organism>
<dbReference type="GO" id="GO:0005576">
    <property type="term" value="C:extracellular region"/>
    <property type="evidence" value="ECO:0007669"/>
    <property type="project" value="UniProtKB-SubCell"/>
</dbReference>
<dbReference type="Pfam" id="PF00704">
    <property type="entry name" value="Glyco_hydro_18"/>
    <property type="match status" value="1"/>
</dbReference>
<dbReference type="InterPro" id="IPR045321">
    <property type="entry name" value="Cts1-like"/>
</dbReference>
<evidence type="ECO:0000256" key="1">
    <source>
        <dbReference type="ARBA" id="ARBA00004613"/>
    </source>
</evidence>
<dbReference type="CDD" id="cd02877">
    <property type="entry name" value="GH18_hevamine_XipI_class_III"/>
    <property type="match status" value="1"/>
</dbReference>
<dbReference type="PROSITE" id="PS51910">
    <property type="entry name" value="GH18_2"/>
    <property type="match status" value="1"/>
</dbReference>
<sequence>MLLRLVFFVPTCGLPTITNHAPLPCARSPCLNTRAPRLQSRSQQAPPPHTTMAFSRCSCSLLVALLLLLSLLAVGSLAATGPGDIAVFWGRNKDEGTLREACDTGAYTAVLISFLTGFGGAANKSYSLDLSGHPLAGVGDDIKHCQSKGILVLLSIGGPAGNNANYSLPTPRSAAELASHLWDAYLGGSRPGVPRPFGDAALDGVDFYIDQQGGAGAGHYDELARRLSAHNRSYRGRPGVTLTATVRCAYPDPSLAAALATGLFARVHVRLYGGDLRCEWGQFDSWNKWAAAYPGSRVFVGVVASPEADKDAYLFQKDLYYGILQFAEKVPNYGGLMIWDRYYDKINHYISSS</sequence>
<feature type="domain" description="GH18" evidence="8">
    <location>
        <begin position="83"/>
        <end position="353"/>
    </location>
</feature>
<evidence type="ECO:0000313" key="10">
    <source>
        <dbReference type="Proteomes" id="UP000823388"/>
    </source>
</evidence>
<dbReference type="Gene3D" id="3.20.20.80">
    <property type="entry name" value="Glycosidases"/>
    <property type="match status" value="1"/>
</dbReference>
<dbReference type="Proteomes" id="UP000823388">
    <property type="component" value="Chromosome 8N"/>
</dbReference>
<evidence type="ECO:0000256" key="3">
    <source>
        <dbReference type="ARBA" id="ARBA00022729"/>
    </source>
</evidence>
<dbReference type="PANTHER" id="PTHR45708:SF11">
    <property type="entry name" value="XYLANASE INHIBITOR PROTEIN XIP"/>
    <property type="match status" value="1"/>
</dbReference>
<comment type="similarity">
    <text evidence="6">Belongs to the glycosyl hydrolase 18 family. Xylanase inhibitor subfamily.</text>
</comment>
<dbReference type="GO" id="GO:0005975">
    <property type="term" value="P:carbohydrate metabolic process"/>
    <property type="evidence" value="ECO:0007669"/>
    <property type="project" value="InterPro"/>
</dbReference>
<dbReference type="AlphaFoldDB" id="A0A8T0P8R9"/>
<keyword evidence="7" id="KW-0472">Membrane</keyword>
<dbReference type="InterPro" id="IPR001223">
    <property type="entry name" value="Glyco_hydro18_cat"/>
</dbReference>
<accession>A0A8T0P8R9</accession>
<evidence type="ECO:0000256" key="2">
    <source>
        <dbReference type="ARBA" id="ARBA00022525"/>
    </source>
</evidence>
<gene>
    <name evidence="9" type="ORF">PVAP13_8NG278000</name>
</gene>
<keyword evidence="5" id="KW-1015">Disulfide bond</keyword>
<evidence type="ECO:0000256" key="7">
    <source>
        <dbReference type="SAM" id="Phobius"/>
    </source>
</evidence>
<dbReference type="PANTHER" id="PTHR45708">
    <property type="entry name" value="ENDOCHITINASE"/>
    <property type="match status" value="1"/>
</dbReference>
<dbReference type="SUPFAM" id="SSF51445">
    <property type="entry name" value="(Trans)glycosidases"/>
    <property type="match status" value="1"/>
</dbReference>
<evidence type="ECO:0000259" key="8">
    <source>
        <dbReference type="PROSITE" id="PS51910"/>
    </source>
</evidence>
<dbReference type="GO" id="GO:0004857">
    <property type="term" value="F:enzyme inhibitor activity"/>
    <property type="evidence" value="ECO:0007669"/>
    <property type="project" value="UniProtKB-ARBA"/>
</dbReference>
<keyword evidence="4" id="KW-0611">Plant defense</keyword>
<dbReference type="InterPro" id="IPR050542">
    <property type="entry name" value="Glycosyl_Hydrlase18_Chitinase"/>
</dbReference>